<dbReference type="PRINTS" id="PR00980">
    <property type="entry name" value="TRNASYNTHALA"/>
</dbReference>
<dbReference type="InterPro" id="IPR003156">
    <property type="entry name" value="DHHA1_dom"/>
</dbReference>
<keyword evidence="2 11" id="KW-0820">tRNA-binding</keyword>
<dbReference type="PROSITE" id="PS50860">
    <property type="entry name" value="AA_TRNA_LIGASE_II_ALA"/>
    <property type="match status" value="1"/>
</dbReference>
<dbReference type="Gene3D" id="2.40.30.130">
    <property type="match status" value="1"/>
</dbReference>
<dbReference type="Pfam" id="PF01411">
    <property type="entry name" value="tRNA-synt_2c"/>
    <property type="match status" value="1"/>
</dbReference>
<dbReference type="RefSeq" id="WP_310912896.1">
    <property type="nucleotide sequence ID" value="NZ_JAVLVT010000005.1"/>
</dbReference>
<dbReference type="Gene3D" id="3.10.310.40">
    <property type="match status" value="1"/>
</dbReference>
<evidence type="ECO:0000256" key="8">
    <source>
        <dbReference type="ARBA" id="ARBA00023146"/>
    </source>
</evidence>
<evidence type="ECO:0000256" key="7">
    <source>
        <dbReference type="ARBA" id="ARBA00022917"/>
    </source>
</evidence>
<evidence type="ECO:0000256" key="1">
    <source>
        <dbReference type="ARBA" id="ARBA00008226"/>
    </source>
</evidence>
<feature type="domain" description="Alanyl-transfer RNA synthetases family profile" evidence="12">
    <location>
        <begin position="1"/>
        <end position="719"/>
    </location>
</feature>
<dbReference type="Gene3D" id="6.10.250.550">
    <property type="match status" value="1"/>
</dbReference>
<feature type="binding site" evidence="11">
    <location>
        <position position="578"/>
    </location>
    <ligand>
        <name>Zn(2+)</name>
        <dbReference type="ChEBI" id="CHEBI:29105"/>
    </ligand>
</feature>
<keyword evidence="14" id="KW-1185">Reference proteome</keyword>
<dbReference type="NCBIfam" id="TIGR00344">
    <property type="entry name" value="alaS"/>
    <property type="match status" value="1"/>
</dbReference>
<evidence type="ECO:0000256" key="11">
    <source>
        <dbReference type="HAMAP-Rule" id="MF_00036"/>
    </source>
</evidence>
<keyword evidence="3 11" id="KW-0436">Ligase</keyword>
<sequence length="888" mass="95521">METAEIARRFLRFFEERGHTVVPSASLVAEDPTLLLVNAGMVPFKPYFLGQRTPPYPRAASAQKCVRTNDIDEVGKTARHASFLQMLGNFSFGDYFKERAIPLAWELLTTSQDDGGFGIPADRLWATVYLDDDEAADIWRNEVGLPPDRIQRMGVEENYWSMGVPGPCGPCSELYYDRGPAYGADGGPMADENRYIELWNLVFMQYERGAGGTKKDYPILGELPEKNIDTGMGLERLASVLQGVDNIYETDVMDQILTRAARLTGVSYGAAESSDVALRVVADHMRSATMLVADGVRPGNEKRGYVLRRILRRVVRNLRLLSGDDALYLHELTDTTISAMSPMYPELSSGADAIHGVIDVEEKNFAETLRSGTTLFNRAAERTRESGGTQLSGSDAFQLHDTYGFPIDLTLEMAAEQGLSVDEDTFADLMSRQREAAKADAKAKKLGNADLSTYTQFVDTSGATEFLGYTEQEVESRVLGILVDGASVTTAQAGQQVELILDRTPFYAESGGQLADHGTIEAAGRGVVDIADVQQPVPGLSAHRGTVRTGEIVVDDRVRSAIDTQRRASVSRSHSATHLLHSALRNALGPDTGQAGSENQPGRLRFDFTAPRSLDTAALAEVEEEVNSTLASDIEVRDYQTSLDEALAMGALAMFGEKYGDRVRVVEMSDYSRELCGGTHVAATGQLGLVKVLGESSIGSGVRRIEAAVGVDALRRVSAESMLVSQLSEQLKAPRAELPERIESMVTRLRSAEKEIQRLRAQQVLSVAGDLVAGARDRGGTLVVTHQAPEGATADDVRKLVLDVRGRLPSDRPAVVAVATVPEQRPTIVVAVNEAGRSAGLKAGDLVAAAARALGGGGGGKPDIAQGGGTDPEAIPAALRAVEDGVVQ</sequence>
<comment type="domain">
    <text evidence="11">Consists of three domains; the N-terminal catalytic domain, the editing domain and the C-terminal C-Ala domain. The editing domain removes incorrectly charged amino acids, while the C-Ala domain, along with tRNA(Ala), serves as a bridge to cooperatively bring together the editing and aminoacylation centers thus stimulating deacylation of misacylated tRNAs.</text>
</comment>
<dbReference type="InterPro" id="IPR009000">
    <property type="entry name" value="Transl_B-barrel_sf"/>
</dbReference>
<dbReference type="InterPro" id="IPR002318">
    <property type="entry name" value="Ala-tRNA-lgiase_IIc"/>
</dbReference>
<keyword evidence="4 11" id="KW-0547">Nucleotide-binding</keyword>
<evidence type="ECO:0000256" key="5">
    <source>
        <dbReference type="ARBA" id="ARBA00022840"/>
    </source>
</evidence>
<feature type="binding site" evidence="11">
    <location>
        <position position="574"/>
    </location>
    <ligand>
        <name>Zn(2+)</name>
        <dbReference type="ChEBI" id="CHEBI:29105"/>
    </ligand>
</feature>
<keyword evidence="6 11" id="KW-0694">RNA-binding</keyword>
<keyword evidence="11" id="KW-0963">Cytoplasm</keyword>
<dbReference type="HAMAP" id="MF_00036_B">
    <property type="entry name" value="Ala_tRNA_synth_B"/>
    <property type="match status" value="1"/>
</dbReference>
<evidence type="ECO:0000313" key="13">
    <source>
        <dbReference type="EMBL" id="MDS1271372.1"/>
    </source>
</evidence>
<protein>
    <recommendedName>
        <fullName evidence="11">Alanine--tRNA ligase</fullName>
        <ecNumber evidence="11">6.1.1.7</ecNumber>
    </recommendedName>
    <alternativeName>
        <fullName evidence="11">Alanyl-tRNA synthetase</fullName>
        <shortName evidence="11">AlaRS</shortName>
    </alternativeName>
</protein>
<feature type="binding site" evidence="11">
    <location>
        <position position="676"/>
    </location>
    <ligand>
        <name>Zn(2+)</name>
        <dbReference type="ChEBI" id="CHEBI:29105"/>
    </ligand>
</feature>
<dbReference type="EMBL" id="JAVLVT010000005">
    <property type="protein sequence ID" value="MDS1271372.1"/>
    <property type="molecule type" value="Genomic_DNA"/>
</dbReference>
<evidence type="ECO:0000256" key="10">
    <source>
        <dbReference type="ARBA" id="ARBA00048300"/>
    </source>
</evidence>
<evidence type="ECO:0000256" key="9">
    <source>
        <dbReference type="ARBA" id="ARBA00024779"/>
    </source>
</evidence>
<dbReference type="Gene3D" id="3.30.54.20">
    <property type="match status" value="1"/>
</dbReference>
<dbReference type="Proteomes" id="UP001250214">
    <property type="component" value="Unassembled WGS sequence"/>
</dbReference>
<dbReference type="InterPro" id="IPR018164">
    <property type="entry name" value="Ala-tRNA-synth_IIc_N"/>
</dbReference>
<dbReference type="InterPro" id="IPR018162">
    <property type="entry name" value="Ala-tRNA-ligase_IIc_anticod-bd"/>
</dbReference>
<evidence type="ECO:0000256" key="2">
    <source>
        <dbReference type="ARBA" id="ARBA00022555"/>
    </source>
</evidence>
<dbReference type="SMART" id="SM00863">
    <property type="entry name" value="tRNA_SAD"/>
    <property type="match status" value="1"/>
</dbReference>
<comment type="caution">
    <text evidence="13">The sequence shown here is derived from an EMBL/GenBank/DDBJ whole genome shotgun (WGS) entry which is preliminary data.</text>
</comment>
<proteinExistence type="inferred from homology"/>
<dbReference type="InterPro" id="IPR012947">
    <property type="entry name" value="tRNA_SAD"/>
</dbReference>
<evidence type="ECO:0000256" key="4">
    <source>
        <dbReference type="ARBA" id="ARBA00022741"/>
    </source>
</evidence>
<keyword evidence="7 11" id="KW-0648">Protein biosynthesis</keyword>
<accession>A0ABU2H7T6</accession>
<dbReference type="SUPFAM" id="SSF55681">
    <property type="entry name" value="Class II aaRS and biotin synthetases"/>
    <property type="match status" value="1"/>
</dbReference>
<dbReference type="SUPFAM" id="SSF101353">
    <property type="entry name" value="Putative anticodon-binding domain of alanyl-tRNA synthetase (AlaRS)"/>
    <property type="match status" value="1"/>
</dbReference>
<name>A0ABU2H7T6_9ACTN</name>
<dbReference type="InterPro" id="IPR018165">
    <property type="entry name" value="Ala-tRNA-synth_IIc_core"/>
</dbReference>
<organism evidence="13 14">
    <name type="scientific">Lipingzhangella rawalii</name>
    <dbReference type="NCBI Taxonomy" id="2055835"/>
    <lineage>
        <taxon>Bacteria</taxon>
        <taxon>Bacillati</taxon>
        <taxon>Actinomycetota</taxon>
        <taxon>Actinomycetes</taxon>
        <taxon>Streptosporangiales</taxon>
        <taxon>Nocardiopsidaceae</taxon>
        <taxon>Lipingzhangella</taxon>
    </lineage>
</organism>
<keyword evidence="11" id="KW-0862">Zinc</keyword>
<evidence type="ECO:0000256" key="6">
    <source>
        <dbReference type="ARBA" id="ARBA00022884"/>
    </source>
</evidence>
<comment type="subcellular location">
    <subcellularLocation>
        <location evidence="11">Cytoplasm</location>
    </subcellularLocation>
</comment>
<dbReference type="PANTHER" id="PTHR11777:SF9">
    <property type="entry name" value="ALANINE--TRNA LIGASE, CYTOPLASMIC"/>
    <property type="match status" value="1"/>
</dbReference>
<comment type="function">
    <text evidence="9 11">Catalyzes the attachment of alanine to tRNA(Ala) in a two-step reaction: alanine is first activated by ATP to form Ala-AMP and then transferred to the acceptor end of tRNA(Ala). Also edits incorrectly charged Ser-tRNA(Ala) and Gly-tRNA(Ala) via its editing domain.</text>
</comment>
<keyword evidence="11" id="KW-0479">Metal-binding</keyword>
<dbReference type="InterPro" id="IPR023033">
    <property type="entry name" value="Ala_tRNA_ligase_euk/bac"/>
</dbReference>
<dbReference type="InterPro" id="IPR045864">
    <property type="entry name" value="aa-tRNA-synth_II/BPL/LPL"/>
</dbReference>
<dbReference type="InterPro" id="IPR050058">
    <property type="entry name" value="Ala-tRNA_ligase"/>
</dbReference>
<gene>
    <name evidence="11 13" type="primary">alaS</name>
    <name evidence="13" type="ORF">RIF23_13800</name>
</gene>
<keyword evidence="8 11" id="KW-0030">Aminoacyl-tRNA synthetase</keyword>
<dbReference type="CDD" id="cd00673">
    <property type="entry name" value="AlaRS_core"/>
    <property type="match status" value="1"/>
</dbReference>
<dbReference type="SUPFAM" id="SSF50447">
    <property type="entry name" value="Translation proteins"/>
    <property type="match status" value="1"/>
</dbReference>
<dbReference type="SUPFAM" id="SSF55186">
    <property type="entry name" value="ThrRS/AlaRS common domain"/>
    <property type="match status" value="1"/>
</dbReference>
<dbReference type="Gene3D" id="3.30.980.10">
    <property type="entry name" value="Threonyl-trna Synthetase, Chain A, domain 2"/>
    <property type="match status" value="1"/>
</dbReference>
<dbReference type="PANTHER" id="PTHR11777">
    <property type="entry name" value="ALANYL-TRNA SYNTHETASE"/>
    <property type="match status" value="1"/>
</dbReference>
<comment type="cofactor">
    <cofactor evidence="11">
        <name>Zn(2+)</name>
        <dbReference type="ChEBI" id="CHEBI:29105"/>
    </cofactor>
    <text evidence="11">Binds 1 zinc ion per subunit.</text>
</comment>
<dbReference type="EC" id="6.1.1.7" evidence="11"/>
<comment type="similarity">
    <text evidence="1 11">Belongs to the class-II aminoacyl-tRNA synthetase family.</text>
</comment>
<keyword evidence="5 11" id="KW-0067">ATP-binding</keyword>
<dbReference type="Pfam" id="PF07973">
    <property type="entry name" value="tRNA_SAD"/>
    <property type="match status" value="1"/>
</dbReference>
<dbReference type="InterPro" id="IPR018163">
    <property type="entry name" value="Thr/Ala-tRNA-synth_IIc_edit"/>
</dbReference>
<feature type="binding site" evidence="11">
    <location>
        <position position="680"/>
    </location>
    <ligand>
        <name>Zn(2+)</name>
        <dbReference type="ChEBI" id="CHEBI:29105"/>
    </ligand>
</feature>
<evidence type="ECO:0000259" key="12">
    <source>
        <dbReference type="PROSITE" id="PS50860"/>
    </source>
</evidence>
<dbReference type="Pfam" id="PF02272">
    <property type="entry name" value="DHHA1"/>
    <property type="match status" value="1"/>
</dbReference>
<evidence type="ECO:0000313" key="14">
    <source>
        <dbReference type="Proteomes" id="UP001250214"/>
    </source>
</evidence>
<dbReference type="Gene3D" id="3.30.930.10">
    <property type="entry name" value="Bira Bifunctional Protein, Domain 2"/>
    <property type="match status" value="1"/>
</dbReference>
<comment type="catalytic activity">
    <reaction evidence="10 11">
        <text>tRNA(Ala) + L-alanine + ATP = L-alanyl-tRNA(Ala) + AMP + diphosphate</text>
        <dbReference type="Rhea" id="RHEA:12540"/>
        <dbReference type="Rhea" id="RHEA-COMP:9657"/>
        <dbReference type="Rhea" id="RHEA-COMP:9923"/>
        <dbReference type="ChEBI" id="CHEBI:30616"/>
        <dbReference type="ChEBI" id="CHEBI:33019"/>
        <dbReference type="ChEBI" id="CHEBI:57972"/>
        <dbReference type="ChEBI" id="CHEBI:78442"/>
        <dbReference type="ChEBI" id="CHEBI:78497"/>
        <dbReference type="ChEBI" id="CHEBI:456215"/>
        <dbReference type="EC" id="6.1.1.7"/>
    </reaction>
</comment>
<evidence type="ECO:0000256" key="3">
    <source>
        <dbReference type="ARBA" id="ARBA00022598"/>
    </source>
</evidence>
<reference evidence="14" key="1">
    <citation type="submission" date="2023-07" db="EMBL/GenBank/DDBJ databases">
        <title>Novel species in the genus Lipingzhangella isolated from Sambhar Salt Lake.</title>
        <authorList>
            <person name="Jiya N."/>
            <person name="Kajale S."/>
            <person name="Sharma A."/>
        </authorList>
    </citation>
    <scope>NUCLEOTIDE SEQUENCE [LARGE SCALE GENOMIC DNA]</scope>
    <source>
        <strain evidence="14">LS1_29</strain>
    </source>
</reference>
<dbReference type="GO" id="GO:0004813">
    <property type="term" value="F:alanine-tRNA ligase activity"/>
    <property type="evidence" value="ECO:0007669"/>
    <property type="project" value="UniProtKB-EC"/>
</dbReference>